<dbReference type="InterPro" id="IPR052911">
    <property type="entry name" value="Corrinoid_activation_enz"/>
</dbReference>
<dbReference type="PANTHER" id="PTHR42895:SF2">
    <property type="entry name" value="IRON-SULFUR CLUSTER PROTEIN"/>
    <property type="match status" value="1"/>
</dbReference>
<dbReference type="PROSITE" id="PS51085">
    <property type="entry name" value="2FE2S_FER_2"/>
    <property type="match status" value="1"/>
</dbReference>
<sequence>MAFVTFKDKDITISVEDSVSVMECIRVAGLNIETPCNGKGKCGKCKVIAKGDLYEKTKEEERYTTETFERLACMSRVKGDVEIQLIDKKNELKTVNEGYSITVDLDSEVKKVQLPDIKFESSIAYEKGIPYKINSLEVYKKIALAEKNKKDKLYGVIFQNYLIDIVKDRDSILGVAIDIGTTGISAYLIDLESGNVINKSSSLNPQTEYGGDVLSRITYCNEVEDGIDVLKKSIREKIDDLIEVLIEDKYKKEEVYILSIAANTTMMHLFTGVIPNSLSKAPYRPIFKDKLLIKASELDIHINKEGKVLLLPSLSSYVGADIVAGIIATGFYKKHNPAVFIDIGTNGELAAIYQWEITASSTAAGPAFEGMNISCGGRAEEGAIDSFSIDEDYNIVYSIIGEVQPKSICGSGLIDIAAAFVQKKIILKSGRFNKELPLEIRDRLRDKKFYITDNIYVSQEDIRQIQLAKGAISSGITMILKELGTTIDKIEEVVVAGSFGYHLNPESIRTMGIIPKDFNGNITFVGNSSIEGARLSLINKSIIEKMDTISDKVRVIELSTRDDFQNYFVKALSF</sequence>
<proteinExistence type="predicted"/>
<reference evidence="2 3" key="1">
    <citation type="submission" date="2021-06" db="EMBL/GenBank/DDBJ databases">
        <authorList>
            <person name="Sun Q."/>
            <person name="Li D."/>
        </authorList>
    </citation>
    <scope>NUCLEOTIDE SEQUENCE [LARGE SCALE GENOMIC DNA]</scope>
    <source>
        <strain evidence="2 3">MSJ-4</strain>
    </source>
</reference>
<protein>
    <submittedName>
        <fullName evidence="2">DUF4445 domain-containing protein</fullName>
    </submittedName>
</protein>
<keyword evidence="3" id="KW-1185">Reference proteome</keyword>
<dbReference type="Pfam" id="PF14574">
    <property type="entry name" value="RACo_C_ter"/>
    <property type="match status" value="1"/>
</dbReference>
<evidence type="ECO:0000259" key="1">
    <source>
        <dbReference type="PROSITE" id="PS51085"/>
    </source>
</evidence>
<dbReference type="PANTHER" id="PTHR42895">
    <property type="entry name" value="IRON-SULFUR CLUSTER-BINDING PROTEIN-RELATED"/>
    <property type="match status" value="1"/>
</dbReference>
<dbReference type="InterPro" id="IPR001041">
    <property type="entry name" value="2Fe-2S_ferredoxin-type"/>
</dbReference>
<name>A0ABS6EZ39_9CLOT</name>
<dbReference type="CDD" id="cd00207">
    <property type="entry name" value="fer2"/>
    <property type="match status" value="1"/>
</dbReference>
<dbReference type="InterPro" id="IPR027980">
    <property type="entry name" value="RACo_C"/>
</dbReference>
<feature type="domain" description="2Fe-2S ferredoxin-type" evidence="1">
    <location>
        <begin position="2"/>
        <end position="89"/>
    </location>
</feature>
<dbReference type="Pfam" id="PF00111">
    <property type="entry name" value="Fer2"/>
    <property type="match status" value="1"/>
</dbReference>
<evidence type="ECO:0000313" key="3">
    <source>
        <dbReference type="Proteomes" id="UP000736583"/>
    </source>
</evidence>
<organism evidence="2 3">
    <name type="scientific">Clostridium simiarum</name>
    <dbReference type="NCBI Taxonomy" id="2841506"/>
    <lineage>
        <taxon>Bacteria</taxon>
        <taxon>Bacillati</taxon>
        <taxon>Bacillota</taxon>
        <taxon>Clostridia</taxon>
        <taxon>Eubacteriales</taxon>
        <taxon>Clostridiaceae</taxon>
        <taxon>Clostridium</taxon>
    </lineage>
</organism>
<dbReference type="Proteomes" id="UP000736583">
    <property type="component" value="Unassembled WGS sequence"/>
</dbReference>
<dbReference type="EMBL" id="JAHLQL010000001">
    <property type="protein sequence ID" value="MBU5591494.1"/>
    <property type="molecule type" value="Genomic_DNA"/>
</dbReference>
<dbReference type="Pfam" id="PF17651">
    <property type="entry name" value="Raco_middle"/>
    <property type="match status" value="1"/>
</dbReference>
<dbReference type="InterPro" id="IPR041414">
    <property type="entry name" value="Raco-like_middle"/>
</dbReference>
<gene>
    <name evidence="2" type="ORF">KQI89_06935</name>
</gene>
<evidence type="ECO:0000313" key="2">
    <source>
        <dbReference type="EMBL" id="MBU5591494.1"/>
    </source>
</evidence>
<dbReference type="RefSeq" id="WP_216456452.1">
    <property type="nucleotide sequence ID" value="NZ_JAHLQL010000001.1"/>
</dbReference>
<accession>A0ABS6EZ39</accession>
<comment type="caution">
    <text evidence="2">The sequence shown here is derived from an EMBL/GenBank/DDBJ whole genome shotgun (WGS) entry which is preliminary data.</text>
</comment>